<accession>A0ABT1UHH8</accession>
<keyword evidence="1" id="KW-0808">Transferase</keyword>
<dbReference type="SMART" id="SM00450">
    <property type="entry name" value="RHOD"/>
    <property type="match status" value="2"/>
</dbReference>
<dbReference type="Proteomes" id="UP001524569">
    <property type="component" value="Unassembled WGS sequence"/>
</dbReference>
<dbReference type="InterPro" id="IPR001763">
    <property type="entry name" value="Rhodanese-like_dom"/>
</dbReference>
<feature type="domain" description="Rhodanese" evidence="3">
    <location>
        <begin position="17"/>
        <end position="136"/>
    </location>
</feature>
<gene>
    <name evidence="4" type="ORF">NP603_10740</name>
</gene>
<dbReference type="PROSITE" id="PS50206">
    <property type="entry name" value="RHODANESE_3"/>
    <property type="match status" value="2"/>
</dbReference>
<dbReference type="EMBL" id="JANIBM010000010">
    <property type="protein sequence ID" value="MCQ8181587.1"/>
    <property type="molecule type" value="Genomic_DNA"/>
</dbReference>
<dbReference type="PANTHER" id="PTHR11364:SF27">
    <property type="entry name" value="SULFURTRANSFERASE"/>
    <property type="match status" value="1"/>
</dbReference>
<name>A0ABT1UHH8_9GAMM</name>
<keyword evidence="5" id="KW-1185">Reference proteome</keyword>
<evidence type="ECO:0000256" key="1">
    <source>
        <dbReference type="ARBA" id="ARBA00022679"/>
    </source>
</evidence>
<proteinExistence type="predicted"/>
<dbReference type="RefSeq" id="WP_256610881.1">
    <property type="nucleotide sequence ID" value="NZ_JANIBM010000010.1"/>
</dbReference>
<dbReference type="PANTHER" id="PTHR11364">
    <property type="entry name" value="THIOSULFATE SULFERTANSFERASE"/>
    <property type="match status" value="1"/>
</dbReference>
<protein>
    <submittedName>
        <fullName evidence="4">Sulfurtransferase</fullName>
    </submittedName>
</protein>
<comment type="caution">
    <text evidence="4">The sequence shown here is derived from an EMBL/GenBank/DDBJ whole genome shotgun (WGS) entry which is preliminary data.</text>
</comment>
<evidence type="ECO:0000313" key="4">
    <source>
        <dbReference type="EMBL" id="MCQ8181587.1"/>
    </source>
</evidence>
<sequence length="281" mass="30637">MTYTTLVSAATLAANLDNPNWRIFDCRFSLADSAAGFESYRSGHIPGAVYADLNQDLSSPVQPYTGRHPLPNFDSLAEKLGKWGVNNRSQVVVYDDAGGAFAGRMWWLLRSMGHTQVAVLDGGYGQWRKQGLPTTTALPKIGASAFRAYLDNRQWLSASQVETGLASRSIILVDARTPERFLGKSEPIDPVAGHVPGAVNRPLQSNLDRNGLFLATDQLRQQFTDLTSPFPAERVVHMCGSGVTACHNLLAMEIAGLGGSKLYAGSWSEWIRNRNRGVASR</sequence>
<reference evidence="4 5" key="1">
    <citation type="submission" date="2022-07" db="EMBL/GenBank/DDBJ databases">
        <title>Methylomonas rivi sp. nov., Methylomonas rosea sp. nov., Methylomonas aureus sp. nov. and Methylomonas subterranea sp. nov., four novel methanotrophs isolated from a freshwater creek and the deep terrestrial subsurface.</title>
        <authorList>
            <person name="Abin C."/>
            <person name="Sankaranarayanan K."/>
            <person name="Garner C."/>
            <person name="Sindelar R."/>
            <person name="Kotary K."/>
            <person name="Garner R."/>
            <person name="Barclay S."/>
            <person name="Lawson P."/>
            <person name="Krumholz L."/>
        </authorList>
    </citation>
    <scope>NUCLEOTIDE SEQUENCE [LARGE SCALE GENOMIC DNA]</scope>
    <source>
        <strain evidence="4 5">SURF-1</strain>
    </source>
</reference>
<evidence type="ECO:0000313" key="5">
    <source>
        <dbReference type="Proteomes" id="UP001524569"/>
    </source>
</evidence>
<feature type="domain" description="Rhodanese" evidence="3">
    <location>
        <begin position="166"/>
        <end position="279"/>
    </location>
</feature>
<evidence type="ECO:0000256" key="2">
    <source>
        <dbReference type="ARBA" id="ARBA00022737"/>
    </source>
</evidence>
<dbReference type="CDD" id="cd01448">
    <property type="entry name" value="TST_Repeat_1"/>
    <property type="match status" value="1"/>
</dbReference>
<organism evidence="4 5">
    <name type="scientific">Methylomonas aurea</name>
    <dbReference type="NCBI Taxonomy" id="2952224"/>
    <lineage>
        <taxon>Bacteria</taxon>
        <taxon>Pseudomonadati</taxon>
        <taxon>Pseudomonadota</taxon>
        <taxon>Gammaproteobacteria</taxon>
        <taxon>Methylococcales</taxon>
        <taxon>Methylococcaceae</taxon>
        <taxon>Methylomonas</taxon>
    </lineage>
</organism>
<dbReference type="InterPro" id="IPR045078">
    <property type="entry name" value="TST/MPST-like"/>
</dbReference>
<evidence type="ECO:0000259" key="3">
    <source>
        <dbReference type="PROSITE" id="PS50206"/>
    </source>
</evidence>
<dbReference type="Gene3D" id="3.40.250.10">
    <property type="entry name" value="Rhodanese-like domain"/>
    <property type="match status" value="2"/>
</dbReference>
<dbReference type="SUPFAM" id="SSF52821">
    <property type="entry name" value="Rhodanese/Cell cycle control phosphatase"/>
    <property type="match status" value="2"/>
</dbReference>
<keyword evidence="2" id="KW-0677">Repeat</keyword>
<dbReference type="InterPro" id="IPR036873">
    <property type="entry name" value="Rhodanese-like_dom_sf"/>
</dbReference>
<dbReference type="Pfam" id="PF00581">
    <property type="entry name" value="Rhodanese"/>
    <property type="match status" value="2"/>
</dbReference>
<dbReference type="CDD" id="cd01449">
    <property type="entry name" value="TST_Repeat_2"/>
    <property type="match status" value="1"/>
</dbReference>